<name>A0AAW0V8D5_SCYPA</name>
<evidence type="ECO:0000313" key="2">
    <source>
        <dbReference type="Proteomes" id="UP001487740"/>
    </source>
</evidence>
<protein>
    <submittedName>
        <fullName evidence="1">Uncharacterized protein</fullName>
    </submittedName>
</protein>
<proteinExistence type="predicted"/>
<dbReference type="AlphaFoldDB" id="A0AAW0V8D5"/>
<reference evidence="1 2" key="1">
    <citation type="submission" date="2023-03" db="EMBL/GenBank/DDBJ databases">
        <title>High-quality genome of Scylla paramamosain provides insights in environmental adaptation.</title>
        <authorList>
            <person name="Zhang L."/>
        </authorList>
    </citation>
    <scope>NUCLEOTIDE SEQUENCE [LARGE SCALE GENOMIC DNA]</scope>
    <source>
        <strain evidence="1">LZ_2023a</strain>
        <tissue evidence="1">Muscle</tissue>
    </source>
</reference>
<organism evidence="1 2">
    <name type="scientific">Scylla paramamosain</name>
    <name type="common">Mud crab</name>
    <dbReference type="NCBI Taxonomy" id="85552"/>
    <lineage>
        <taxon>Eukaryota</taxon>
        <taxon>Metazoa</taxon>
        <taxon>Ecdysozoa</taxon>
        <taxon>Arthropoda</taxon>
        <taxon>Crustacea</taxon>
        <taxon>Multicrustacea</taxon>
        <taxon>Malacostraca</taxon>
        <taxon>Eumalacostraca</taxon>
        <taxon>Eucarida</taxon>
        <taxon>Decapoda</taxon>
        <taxon>Pleocyemata</taxon>
        <taxon>Brachyura</taxon>
        <taxon>Eubrachyura</taxon>
        <taxon>Portunoidea</taxon>
        <taxon>Portunidae</taxon>
        <taxon>Portuninae</taxon>
        <taxon>Scylla</taxon>
    </lineage>
</organism>
<dbReference type="Proteomes" id="UP001487740">
    <property type="component" value="Unassembled WGS sequence"/>
</dbReference>
<evidence type="ECO:0000313" key="1">
    <source>
        <dbReference type="EMBL" id="KAK8407782.1"/>
    </source>
</evidence>
<gene>
    <name evidence="1" type="ORF">O3P69_002372</name>
</gene>
<accession>A0AAW0V8D5</accession>
<comment type="caution">
    <text evidence="1">The sequence shown here is derived from an EMBL/GenBank/DDBJ whole genome shotgun (WGS) entry which is preliminary data.</text>
</comment>
<dbReference type="EMBL" id="JARAKH010000001">
    <property type="protein sequence ID" value="KAK8407782.1"/>
    <property type="molecule type" value="Genomic_DNA"/>
</dbReference>
<sequence>MNMRCGGRRCSVGCQHPVRQDVPRSPPWTHTYTRADAFLSSRYSTRKLLICHLTASFWECKWASVQPVVLRLLRGGCAEVTRALR</sequence>
<keyword evidence="2" id="KW-1185">Reference proteome</keyword>